<evidence type="ECO:0000313" key="1">
    <source>
        <dbReference type="EMBL" id="TQM63227.1"/>
    </source>
</evidence>
<keyword evidence="2" id="KW-1185">Reference proteome</keyword>
<gene>
    <name evidence="1" type="ORF">FB466_1483</name>
</gene>
<dbReference type="Pfam" id="PF03883">
    <property type="entry name" value="H2O2_YaaD"/>
    <property type="match status" value="1"/>
</dbReference>
<dbReference type="PANTHER" id="PTHR30283:SF4">
    <property type="entry name" value="PEROXIDE STRESS RESISTANCE PROTEIN YAAA"/>
    <property type="match status" value="1"/>
</dbReference>
<evidence type="ECO:0000313" key="2">
    <source>
        <dbReference type="Proteomes" id="UP000318331"/>
    </source>
</evidence>
<reference evidence="1 2" key="1">
    <citation type="submission" date="2019-06" db="EMBL/GenBank/DDBJ databases">
        <title>Sequencing the genomes of 1000 actinobacteria strains.</title>
        <authorList>
            <person name="Klenk H.-P."/>
        </authorList>
    </citation>
    <scope>NUCLEOTIDE SEQUENCE [LARGE SCALE GENOMIC DNA]</scope>
    <source>
        <strain evidence="1 2">DSM 18031</strain>
    </source>
</reference>
<dbReference type="Proteomes" id="UP000318331">
    <property type="component" value="Unassembled WGS sequence"/>
</dbReference>
<name>A0A543HXZ8_9MICO</name>
<dbReference type="AlphaFoldDB" id="A0A543HXZ8"/>
<organism evidence="1 2">
    <name type="scientific">Klugiella xanthotipulae</name>
    <dbReference type="NCBI Taxonomy" id="244735"/>
    <lineage>
        <taxon>Bacteria</taxon>
        <taxon>Bacillati</taxon>
        <taxon>Actinomycetota</taxon>
        <taxon>Actinomycetes</taxon>
        <taxon>Micrococcales</taxon>
        <taxon>Microbacteriaceae</taxon>
        <taxon>Klugiella</taxon>
    </lineage>
</organism>
<evidence type="ECO:0008006" key="3">
    <source>
        <dbReference type="Google" id="ProtNLM"/>
    </source>
</evidence>
<proteinExistence type="predicted"/>
<comment type="caution">
    <text evidence="1">The sequence shown here is derived from an EMBL/GenBank/DDBJ whole genome shotgun (WGS) entry which is preliminary data.</text>
</comment>
<dbReference type="PANTHER" id="PTHR30283">
    <property type="entry name" value="PEROXIDE STRESS RESPONSE PROTEIN YAAA"/>
    <property type="match status" value="1"/>
</dbReference>
<dbReference type="RefSeq" id="WP_141917214.1">
    <property type="nucleotide sequence ID" value="NZ_BAAAYS010000021.1"/>
</dbReference>
<dbReference type="OrthoDB" id="3210767at2"/>
<accession>A0A543HXZ8</accession>
<protein>
    <recommendedName>
        <fullName evidence="3">Peroxide stress protein YaaA</fullName>
    </recommendedName>
</protein>
<dbReference type="GO" id="GO:0005829">
    <property type="term" value="C:cytosol"/>
    <property type="evidence" value="ECO:0007669"/>
    <property type="project" value="TreeGrafter"/>
</dbReference>
<sequence length="258" mass="28164">MRILLPPSETKRSGGSASALDLGVLAEPRLTPQRSTLMSAVTELAADRDECIRVLKLGPQQHAEVDRNRSLASSPTMLALDRYTGVLYDAIDSDDLTVEQRVFAAEHVFIHSALWGIISAENPIPAYRLSYNSRVPALGTSLTRFWQAQVSAVLDDWSGLTLDLRSQGYRGLGPLTPRSGVVEVDVMTRGEDGALRALNHFNKKAKGMLVGALIRSGHNYQRLGDLVDDLVDQGHEACAVSRSRLHLIVAEPQKVSSK</sequence>
<dbReference type="GO" id="GO:0033194">
    <property type="term" value="P:response to hydroperoxide"/>
    <property type="evidence" value="ECO:0007669"/>
    <property type="project" value="TreeGrafter"/>
</dbReference>
<dbReference type="InterPro" id="IPR005583">
    <property type="entry name" value="YaaA"/>
</dbReference>
<dbReference type="EMBL" id="VFPN01000002">
    <property type="protein sequence ID" value="TQM63227.1"/>
    <property type="molecule type" value="Genomic_DNA"/>
</dbReference>